<organism evidence="1 2">
    <name type="scientific">Arthrobacter psychrolactophilus</name>
    <dbReference type="NCBI Taxonomy" id="92442"/>
    <lineage>
        <taxon>Bacteria</taxon>
        <taxon>Bacillati</taxon>
        <taxon>Actinomycetota</taxon>
        <taxon>Actinomycetes</taxon>
        <taxon>Micrococcales</taxon>
        <taxon>Micrococcaceae</taxon>
        <taxon>Arthrobacter</taxon>
    </lineage>
</organism>
<gene>
    <name evidence="1" type="ORF">CVS30_06530</name>
</gene>
<evidence type="ECO:0008006" key="3">
    <source>
        <dbReference type="Google" id="ProtNLM"/>
    </source>
</evidence>
<dbReference type="InterPro" id="IPR029068">
    <property type="entry name" value="Glyas_Bleomycin-R_OHBP_Dase"/>
</dbReference>
<dbReference type="Proteomes" id="UP000247980">
    <property type="component" value="Unassembled WGS sequence"/>
</dbReference>
<reference evidence="1 2" key="1">
    <citation type="submission" date="2018-05" db="EMBL/GenBank/DDBJ databases">
        <title>Genetic diversity of glacier-inhabiting Cryobacterium bacteria in China and description of Cryobacterium mengkeensis sp. nov. and Arthrobacter glacialis sp. nov.</title>
        <authorList>
            <person name="Liu Q."/>
            <person name="Xin Y.-H."/>
        </authorList>
    </citation>
    <scope>NUCLEOTIDE SEQUENCE [LARGE SCALE GENOMIC DNA]</scope>
    <source>
        <strain evidence="1 2">B7</strain>
    </source>
</reference>
<sequence>MLRVRPIHFTSALEDYATQLESQGLRCVENYGDWCVFDSGNGKVGVHLAEAGSAEDGTTTLGFEVRDHLIFIRRTLEDGTQAALEDSSHGSTARVTAPDGFTFLADPVTDLSLPDPSSLPAVIALWRTPDTLAATTVLANIGAKFVAERPDGGTLFRAKNGGFVLTAPGEVAGVELLITHDGGLLASVPGTNPSAVLTRGCDGRGMHEVELEI</sequence>
<dbReference type="AlphaFoldDB" id="A0A2V5JM07"/>
<dbReference type="RefSeq" id="WP_110484529.1">
    <property type="nucleotide sequence ID" value="NZ_QJVC01000004.1"/>
</dbReference>
<evidence type="ECO:0000313" key="1">
    <source>
        <dbReference type="EMBL" id="PYI38966.1"/>
    </source>
</evidence>
<keyword evidence="2" id="KW-1185">Reference proteome</keyword>
<dbReference type="SUPFAM" id="SSF54593">
    <property type="entry name" value="Glyoxalase/Bleomycin resistance protein/Dihydroxybiphenyl dioxygenase"/>
    <property type="match status" value="1"/>
</dbReference>
<proteinExistence type="predicted"/>
<evidence type="ECO:0000313" key="2">
    <source>
        <dbReference type="Proteomes" id="UP000247980"/>
    </source>
</evidence>
<protein>
    <recommendedName>
        <fullName evidence="3">VOC domain-containing protein</fullName>
    </recommendedName>
</protein>
<dbReference type="EMBL" id="QJVC01000004">
    <property type="protein sequence ID" value="PYI38966.1"/>
    <property type="molecule type" value="Genomic_DNA"/>
</dbReference>
<dbReference type="OrthoDB" id="3296095at2"/>
<comment type="caution">
    <text evidence="1">The sequence shown here is derived from an EMBL/GenBank/DDBJ whole genome shotgun (WGS) entry which is preliminary data.</text>
</comment>
<name>A0A2V5JM07_9MICC</name>
<accession>A0A2V5JM07</accession>